<organism evidence="1 2">
    <name type="scientific">Meloidogyne enterolobii</name>
    <name type="common">Root-knot nematode worm</name>
    <name type="synonym">Meloidogyne mayaguensis</name>
    <dbReference type="NCBI Taxonomy" id="390850"/>
    <lineage>
        <taxon>Eukaryota</taxon>
        <taxon>Metazoa</taxon>
        <taxon>Ecdysozoa</taxon>
        <taxon>Nematoda</taxon>
        <taxon>Chromadorea</taxon>
        <taxon>Rhabditida</taxon>
        <taxon>Tylenchina</taxon>
        <taxon>Tylenchomorpha</taxon>
        <taxon>Tylenchoidea</taxon>
        <taxon>Meloidogynidae</taxon>
        <taxon>Meloidogyninae</taxon>
        <taxon>Meloidogyne</taxon>
    </lineage>
</organism>
<name>A0ACB0Y768_MELEN</name>
<keyword evidence="2" id="KW-1185">Reference proteome</keyword>
<protein>
    <submittedName>
        <fullName evidence="1">Uncharacterized protein</fullName>
    </submittedName>
</protein>
<proteinExistence type="predicted"/>
<comment type="caution">
    <text evidence="1">The sequence shown here is derived from an EMBL/GenBank/DDBJ whole genome shotgun (WGS) entry which is preliminary data.</text>
</comment>
<accession>A0ACB0Y768</accession>
<evidence type="ECO:0000313" key="1">
    <source>
        <dbReference type="EMBL" id="CAK5033731.1"/>
    </source>
</evidence>
<sequence length="58" mass="7359">MWITKAKFRNRFNSFLFWFCCKNVFAEIHNRINNFKHCSSPRRNIGRKLFREIRKFFR</sequence>
<evidence type="ECO:0000313" key="2">
    <source>
        <dbReference type="Proteomes" id="UP001497535"/>
    </source>
</evidence>
<dbReference type="EMBL" id="CAVMJV010000007">
    <property type="protein sequence ID" value="CAK5033731.1"/>
    <property type="molecule type" value="Genomic_DNA"/>
</dbReference>
<reference evidence="1" key="1">
    <citation type="submission" date="2023-11" db="EMBL/GenBank/DDBJ databases">
        <authorList>
            <person name="Poullet M."/>
        </authorList>
    </citation>
    <scope>NUCLEOTIDE SEQUENCE</scope>
    <source>
        <strain evidence="1">E1834</strain>
    </source>
</reference>
<dbReference type="Proteomes" id="UP001497535">
    <property type="component" value="Unassembled WGS sequence"/>
</dbReference>
<gene>
    <name evidence="1" type="ORF">MENTE1834_LOCUS8214</name>
</gene>